<feature type="region of interest" description="Disordered" evidence="1">
    <location>
        <begin position="111"/>
        <end position="181"/>
    </location>
</feature>
<feature type="compositionally biased region" description="Basic and acidic residues" evidence="1">
    <location>
        <begin position="41"/>
        <end position="56"/>
    </location>
</feature>
<evidence type="ECO:0000313" key="3">
    <source>
        <dbReference type="Proteomes" id="UP001295684"/>
    </source>
</evidence>
<protein>
    <submittedName>
        <fullName evidence="2">Uncharacterized protein</fullName>
    </submittedName>
</protein>
<feature type="region of interest" description="Disordered" evidence="1">
    <location>
        <begin position="1"/>
        <end position="56"/>
    </location>
</feature>
<name>A0AAD1U169_EUPCR</name>
<organism evidence="2 3">
    <name type="scientific">Euplotes crassus</name>
    <dbReference type="NCBI Taxonomy" id="5936"/>
    <lineage>
        <taxon>Eukaryota</taxon>
        <taxon>Sar</taxon>
        <taxon>Alveolata</taxon>
        <taxon>Ciliophora</taxon>
        <taxon>Intramacronucleata</taxon>
        <taxon>Spirotrichea</taxon>
        <taxon>Hypotrichia</taxon>
        <taxon>Euplotida</taxon>
        <taxon>Euplotidae</taxon>
        <taxon>Moneuplotes</taxon>
    </lineage>
</organism>
<evidence type="ECO:0000313" key="2">
    <source>
        <dbReference type="EMBL" id="CAI2360312.1"/>
    </source>
</evidence>
<sequence length="570" mass="65367">MSLLEDSAEENSDTTNREASMNFNSDKQEVESLSSAVKVQNSKEENQEDFKDLSDFNASEREFEKISSNDLCSEENNQDNVFSSGKYIMKEVNDHQADNFDLPILENDEAKNEKTSLHNYIKNQRSLDEEDQMENKSKSNFFGDNSDQENGSQGEVEKRIYDDQASDTKEESSNNLKINKFHKADHHYSLKIGVQQLREYNLDPPNRDRDGSNIKLKIEPELISRPFAEENTPTPKISPAILAAENDHGPLNTVTEDEGTEEKSNFSSRQSFLESNEKFRVKVNNSDGTSIQQSEKISTKKKSPDASKFRKNSSDSKNLDLKYNQKDLFLLTSGKDSNFPPSEQKSIRKLDVSDISESERLEIEKTVSQLSSHYEDHDNVVHITQSSERNKKSRTFKTKLQMCQKNFPKAFKIKQNFFKYKTIEVRTRLNHLKGSEAGSNLLQITEDEPKDGFRSYLKAIQTARKAITTFQKREVSKEKSLTNLHKFESLASNFPSAQKSPLKKYMKSSVQDLLKSISPTFSPAGRARSPSQIQAAINRRRVISVYSRSQRRRVPMKLKLKQKPKLPMFQ</sequence>
<feature type="compositionally biased region" description="Polar residues" evidence="1">
    <location>
        <begin position="138"/>
        <end position="153"/>
    </location>
</feature>
<reference evidence="2" key="1">
    <citation type="submission" date="2023-07" db="EMBL/GenBank/DDBJ databases">
        <authorList>
            <consortium name="AG Swart"/>
            <person name="Singh M."/>
            <person name="Singh A."/>
            <person name="Seah K."/>
            <person name="Emmerich C."/>
        </authorList>
    </citation>
    <scope>NUCLEOTIDE SEQUENCE</scope>
    <source>
        <strain evidence="2">DP1</strain>
    </source>
</reference>
<accession>A0AAD1U169</accession>
<feature type="compositionally biased region" description="Basic and acidic residues" evidence="1">
    <location>
        <begin position="155"/>
        <end position="172"/>
    </location>
</feature>
<feature type="compositionally biased region" description="Polar residues" evidence="1">
    <location>
        <begin position="283"/>
        <end position="296"/>
    </location>
</feature>
<dbReference type="AlphaFoldDB" id="A0AAD1U169"/>
<feature type="compositionally biased region" description="Polar residues" evidence="1">
    <location>
        <begin position="13"/>
        <end position="40"/>
    </location>
</feature>
<feature type="compositionally biased region" description="Basic and acidic residues" evidence="1">
    <location>
        <begin position="302"/>
        <end position="318"/>
    </location>
</feature>
<evidence type="ECO:0000256" key="1">
    <source>
        <dbReference type="SAM" id="MobiDB-lite"/>
    </source>
</evidence>
<keyword evidence="3" id="KW-1185">Reference proteome</keyword>
<feature type="compositionally biased region" description="Polar residues" evidence="1">
    <location>
        <begin position="265"/>
        <end position="274"/>
    </location>
</feature>
<feature type="region of interest" description="Disordered" evidence="1">
    <location>
        <begin position="225"/>
        <end position="318"/>
    </location>
</feature>
<comment type="caution">
    <text evidence="2">The sequence shown here is derived from an EMBL/GenBank/DDBJ whole genome shotgun (WGS) entry which is preliminary data.</text>
</comment>
<gene>
    <name evidence="2" type="ORF">ECRASSUSDP1_LOCUS1613</name>
</gene>
<proteinExistence type="predicted"/>
<dbReference type="EMBL" id="CAMPGE010001520">
    <property type="protein sequence ID" value="CAI2360312.1"/>
    <property type="molecule type" value="Genomic_DNA"/>
</dbReference>
<dbReference type="Proteomes" id="UP001295684">
    <property type="component" value="Unassembled WGS sequence"/>
</dbReference>
<feature type="compositionally biased region" description="Acidic residues" evidence="1">
    <location>
        <begin position="1"/>
        <end position="12"/>
    </location>
</feature>